<evidence type="ECO:0000313" key="1">
    <source>
        <dbReference type="Ensembl" id="ENSAOCP00000015984.2"/>
    </source>
</evidence>
<sequence length="110" mass="12150">KKKMVGKTGEAGSPFNKQTALALAKRNYVTNLDSSTPAFAHSIGHSSTRRVNHGHEADEAKVLGREVHLIGVKSKALWELIIRQVEVAETWIRREGNACQEFTDSIFCSS</sequence>
<keyword evidence="2" id="KW-1185">Reference proteome</keyword>
<proteinExistence type="predicted"/>
<reference evidence="1" key="3">
    <citation type="submission" date="2025-09" db="UniProtKB">
        <authorList>
            <consortium name="Ensembl"/>
        </authorList>
    </citation>
    <scope>IDENTIFICATION</scope>
</reference>
<dbReference type="GeneTree" id="ENSGT01100000263585"/>
<dbReference type="AlphaFoldDB" id="A0A3Q1BSV5"/>
<dbReference type="OMA" id="ETWIRRE"/>
<protein>
    <submittedName>
        <fullName evidence="1">Uncharacterized protein</fullName>
    </submittedName>
</protein>
<dbReference type="Ensembl" id="ENSAOCT00000024802.2">
    <property type="protein sequence ID" value="ENSAOCP00000015984.2"/>
    <property type="gene ID" value="ENSAOCG00000020818.2"/>
</dbReference>
<accession>A0A3Q1BSV5</accession>
<evidence type="ECO:0000313" key="2">
    <source>
        <dbReference type="Proteomes" id="UP001501940"/>
    </source>
</evidence>
<reference evidence="1" key="2">
    <citation type="submission" date="2025-08" db="UniProtKB">
        <authorList>
            <consortium name="Ensembl"/>
        </authorList>
    </citation>
    <scope>IDENTIFICATION</scope>
</reference>
<name>A0A3Q1BSV5_AMPOC</name>
<reference evidence="1 2" key="1">
    <citation type="submission" date="2022-01" db="EMBL/GenBank/DDBJ databases">
        <title>A chromosome-scale genome assembly of the false clownfish, Amphiprion ocellaris.</title>
        <authorList>
            <person name="Ryu T."/>
        </authorList>
    </citation>
    <scope>NUCLEOTIDE SEQUENCE [LARGE SCALE GENOMIC DNA]</scope>
</reference>
<dbReference type="Proteomes" id="UP001501940">
    <property type="component" value="Chromosome 24"/>
</dbReference>
<organism evidence="1 2">
    <name type="scientific">Amphiprion ocellaris</name>
    <name type="common">Clown anemonefish</name>
    <dbReference type="NCBI Taxonomy" id="80972"/>
    <lineage>
        <taxon>Eukaryota</taxon>
        <taxon>Metazoa</taxon>
        <taxon>Chordata</taxon>
        <taxon>Craniata</taxon>
        <taxon>Vertebrata</taxon>
        <taxon>Euteleostomi</taxon>
        <taxon>Actinopterygii</taxon>
        <taxon>Neopterygii</taxon>
        <taxon>Teleostei</taxon>
        <taxon>Neoteleostei</taxon>
        <taxon>Acanthomorphata</taxon>
        <taxon>Ovalentaria</taxon>
        <taxon>Pomacentridae</taxon>
        <taxon>Amphiprion</taxon>
    </lineage>
</organism>